<evidence type="ECO:0000256" key="1">
    <source>
        <dbReference type="ARBA" id="ARBA00022741"/>
    </source>
</evidence>
<keyword evidence="3 5" id="KW-0518">Myosin</keyword>
<dbReference type="SUPFAM" id="SSF52540">
    <property type="entry name" value="P-loop containing nucleoside triphosphate hydrolases"/>
    <property type="match status" value="1"/>
</dbReference>
<comment type="similarity">
    <text evidence="5">Belongs to the TRAFAC class myosin-kinesin ATPase superfamily. Myosin family.</text>
</comment>
<keyword evidence="1" id="KW-0547">Nucleotide-binding</keyword>
<keyword evidence="2" id="KW-0067">ATP-binding</keyword>
<proteinExistence type="inferred from homology"/>
<evidence type="ECO:0000256" key="5">
    <source>
        <dbReference type="PROSITE-ProRule" id="PRU00782"/>
    </source>
</evidence>
<sequence length="53" mass="6168">VVYLQQAEVNREKVSPMHQSSIDGVEDMSTLAELHEAAIMHNLHQRYQKDNIY</sequence>
<dbReference type="PROSITE" id="PS51456">
    <property type="entry name" value="MYOSIN_MOTOR"/>
    <property type="match status" value="1"/>
</dbReference>
<evidence type="ECO:0000313" key="7">
    <source>
        <dbReference type="EMBL" id="KAL0190584.1"/>
    </source>
</evidence>
<feature type="domain" description="Myosin motor" evidence="6">
    <location>
        <begin position="23"/>
        <end position="53"/>
    </location>
</feature>
<keyword evidence="5" id="KW-0009">Actin-binding</keyword>
<evidence type="ECO:0000259" key="6">
    <source>
        <dbReference type="PROSITE" id="PS51456"/>
    </source>
</evidence>
<feature type="non-terminal residue" evidence="7">
    <location>
        <position position="53"/>
    </location>
</feature>
<organism evidence="7 8">
    <name type="scientific">Cirrhinus mrigala</name>
    <name type="common">Mrigala</name>
    <dbReference type="NCBI Taxonomy" id="683832"/>
    <lineage>
        <taxon>Eukaryota</taxon>
        <taxon>Metazoa</taxon>
        <taxon>Chordata</taxon>
        <taxon>Craniata</taxon>
        <taxon>Vertebrata</taxon>
        <taxon>Euteleostomi</taxon>
        <taxon>Actinopterygii</taxon>
        <taxon>Neopterygii</taxon>
        <taxon>Teleostei</taxon>
        <taxon>Ostariophysi</taxon>
        <taxon>Cypriniformes</taxon>
        <taxon>Cyprinidae</taxon>
        <taxon>Labeoninae</taxon>
        <taxon>Labeonini</taxon>
        <taxon>Cirrhinus</taxon>
    </lineage>
</organism>
<dbReference type="InterPro" id="IPR001609">
    <property type="entry name" value="Myosin_head_motor_dom-like"/>
</dbReference>
<evidence type="ECO:0000256" key="4">
    <source>
        <dbReference type="ARBA" id="ARBA00023175"/>
    </source>
</evidence>
<protein>
    <recommendedName>
        <fullName evidence="6">Myosin motor domain-containing protein</fullName>
    </recommendedName>
</protein>
<evidence type="ECO:0000256" key="2">
    <source>
        <dbReference type="ARBA" id="ARBA00022840"/>
    </source>
</evidence>
<dbReference type="InterPro" id="IPR036961">
    <property type="entry name" value="Kinesin_motor_dom_sf"/>
</dbReference>
<comment type="caution">
    <text evidence="5">Lacks conserved residue(s) required for the propagation of feature annotation.</text>
</comment>
<keyword evidence="4" id="KW-0505">Motor protein</keyword>
<dbReference type="GO" id="GO:0005524">
    <property type="term" value="F:ATP binding"/>
    <property type="evidence" value="ECO:0007669"/>
    <property type="project" value="UniProtKB-KW"/>
</dbReference>
<comment type="caution">
    <text evidence="7">The sequence shown here is derived from an EMBL/GenBank/DDBJ whole genome shotgun (WGS) entry which is preliminary data.</text>
</comment>
<dbReference type="EMBL" id="JAMKFB020000006">
    <property type="protein sequence ID" value="KAL0190584.1"/>
    <property type="molecule type" value="Genomic_DNA"/>
</dbReference>
<dbReference type="GO" id="GO:0016459">
    <property type="term" value="C:myosin complex"/>
    <property type="evidence" value="ECO:0007669"/>
    <property type="project" value="UniProtKB-KW"/>
</dbReference>
<reference evidence="7 8" key="1">
    <citation type="submission" date="2024-05" db="EMBL/GenBank/DDBJ databases">
        <title>Genome sequencing and assembly of Indian major carp, Cirrhinus mrigala (Hamilton, 1822).</title>
        <authorList>
            <person name="Mohindra V."/>
            <person name="Chowdhury L.M."/>
            <person name="Lal K."/>
            <person name="Jena J.K."/>
        </authorList>
    </citation>
    <scope>NUCLEOTIDE SEQUENCE [LARGE SCALE GENOMIC DNA]</scope>
    <source>
        <strain evidence="7">CM1030</strain>
        <tissue evidence="7">Blood</tissue>
    </source>
</reference>
<evidence type="ECO:0000313" key="8">
    <source>
        <dbReference type="Proteomes" id="UP001529510"/>
    </source>
</evidence>
<accession>A0ABD0QWL9</accession>
<dbReference type="InterPro" id="IPR027417">
    <property type="entry name" value="P-loop_NTPase"/>
</dbReference>
<evidence type="ECO:0000256" key="3">
    <source>
        <dbReference type="ARBA" id="ARBA00023123"/>
    </source>
</evidence>
<name>A0ABD0QWL9_CIRMR</name>
<dbReference type="AlphaFoldDB" id="A0ABD0QWL9"/>
<feature type="non-terminal residue" evidence="7">
    <location>
        <position position="1"/>
    </location>
</feature>
<dbReference type="GO" id="GO:0003779">
    <property type="term" value="F:actin binding"/>
    <property type="evidence" value="ECO:0007669"/>
    <property type="project" value="UniProtKB-KW"/>
</dbReference>
<gene>
    <name evidence="7" type="ORF">M9458_013282</name>
</gene>
<dbReference type="Gene3D" id="3.40.850.10">
    <property type="entry name" value="Kinesin motor domain"/>
    <property type="match status" value="1"/>
</dbReference>
<dbReference type="Proteomes" id="UP001529510">
    <property type="component" value="Unassembled WGS sequence"/>
</dbReference>
<dbReference type="GO" id="GO:0048731">
    <property type="term" value="P:system development"/>
    <property type="evidence" value="ECO:0007669"/>
    <property type="project" value="UniProtKB-ARBA"/>
</dbReference>
<keyword evidence="8" id="KW-1185">Reference proteome</keyword>